<sequence>MANVLEQTIQVDQLNKDIEQFPQVHPITPDMHITHKGVSRLVMIDRYSFKDTEKKTLKPGDFVVLTVKEDPKFPARGLGIIQSIDKEGKKAAILIEEDFRHVLEDDQEQATGIITRSLDIIEKPLEIYYEQIAKRNATGLAAVEKTEKARKEWFEKFYEQLVDLKFIPAGRVIYGAGSETDVTFFNCYVMPFVPDSREGISDHRKQVMEIMSRGGGVGTNGSTLRPRNTLARGVNGKSSGSVSWLDDIAKLTHLVEQGGSRRGAQMIMLADWHPDIVEFIISKMQNPRILRYLIENTTDESIIRLAKEKLKFKPLTLQDEAMYQGIVNYKNIPGMGGFDETIIREAEAKLRDGGTYSVHNPDFLTGANISVTLTNDFMHAVENDLDYELRFPDVANYSPAEMDVYNEEWHKVGDVREWEKLGYNVRVYRKIKARELWNLINVCATYAAEPGIFFIDNANDMTNAKAYGQQVVATNPCGEQPLAPYSVCNLAAVNLAQFAIKESKSVDYEALRQTVKIGVRMQDNVIDATPYFLEENRKQALGERRVGLGVMGLADLLIYCEKEYGSEEGNKLVDEIFKTIAVAAYEASLELGKERGSFPFLEGETEEETKRLREAFIQTGFMKKMPEHIREGVLANGIRNSHLLTVAPTGSTGTMVGVATGLEPYFSFTYYRSGRLGKFIEVKAEIVQEYLAAHPEADENNLPHWFVSSMELSPEAHADVQCIIQNWIDSSISKTVNAPKGYTVNQVEKVYERLYRGGAKGGTVYVDGSRDTQVLTLKAEEAHSDEQLEFEELKQQEEQTKRGVVLVDTIAPLSQTNVTIGSEVGNTCPVCRKGTVEEMGGCNTCTNCGAQLKCGL</sequence>
<protein>
    <recommendedName>
        <fullName evidence="11">Vitamin B12-dependent ribonucleotide reductase</fullName>
        <ecNumber evidence="11">1.17.4.1</ecNumber>
    </recommendedName>
</protein>
<evidence type="ECO:0000256" key="6">
    <source>
        <dbReference type="ARBA" id="ARBA00023002"/>
    </source>
</evidence>
<dbReference type="EC" id="1.17.4.1" evidence="11"/>
<dbReference type="GO" id="GO:0005524">
    <property type="term" value="F:ATP binding"/>
    <property type="evidence" value="ECO:0007669"/>
    <property type="project" value="InterPro"/>
</dbReference>
<dbReference type="InterPro" id="IPR013344">
    <property type="entry name" value="RNR_NrdJ/NrdZ"/>
</dbReference>
<dbReference type="Pfam" id="PF02867">
    <property type="entry name" value="Ribonuc_red_lgC"/>
    <property type="match status" value="1"/>
</dbReference>
<evidence type="ECO:0000256" key="1">
    <source>
        <dbReference type="ARBA" id="ARBA00001922"/>
    </source>
</evidence>
<dbReference type="NCBIfam" id="NF005991">
    <property type="entry name" value="PRK08115.1"/>
    <property type="match status" value="1"/>
</dbReference>
<dbReference type="NCBIfam" id="TIGR02504">
    <property type="entry name" value="NrdJ_Z"/>
    <property type="match status" value="1"/>
</dbReference>
<dbReference type="STRING" id="1220589.CD32_19775"/>
<keyword evidence="6 11" id="KW-0560">Oxidoreductase</keyword>
<keyword evidence="5 11" id="KW-0547">Nucleotide-binding</keyword>
<feature type="domain" description="Ribonucleotide reductase large subunit C-terminal" evidence="13">
    <location>
        <begin position="186"/>
        <end position="765"/>
    </location>
</feature>
<dbReference type="GO" id="GO:0071897">
    <property type="term" value="P:DNA biosynthetic process"/>
    <property type="evidence" value="ECO:0007669"/>
    <property type="project" value="UniProtKB-KW"/>
</dbReference>
<evidence type="ECO:0000256" key="9">
    <source>
        <dbReference type="ARBA" id="ARBA00023285"/>
    </source>
</evidence>
<proteinExistence type="inferred from homology"/>
<evidence type="ECO:0000256" key="3">
    <source>
        <dbReference type="ARBA" id="ARBA00022628"/>
    </source>
</evidence>
<evidence type="ECO:0000256" key="2">
    <source>
        <dbReference type="ARBA" id="ARBA00007405"/>
    </source>
</evidence>
<evidence type="ECO:0000259" key="13">
    <source>
        <dbReference type="Pfam" id="PF02867"/>
    </source>
</evidence>
<dbReference type="RefSeq" id="WP_036158102.1">
    <property type="nucleotide sequence ID" value="NZ_AVCX01000001.1"/>
</dbReference>
<dbReference type="Pfam" id="PF00317">
    <property type="entry name" value="Ribonuc_red_lgN"/>
    <property type="match status" value="1"/>
</dbReference>
<keyword evidence="3 11" id="KW-0846">Cobalamin</keyword>
<evidence type="ECO:0000256" key="8">
    <source>
        <dbReference type="ARBA" id="ARBA00023157"/>
    </source>
</evidence>
<dbReference type="PRINTS" id="PR01183">
    <property type="entry name" value="RIBORDTASEM1"/>
</dbReference>
<dbReference type="GO" id="GO:0009263">
    <property type="term" value="P:deoxyribonucleotide biosynthetic process"/>
    <property type="evidence" value="ECO:0007669"/>
    <property type="project" value="UniProtKB-KW"/>
</dbReference>
<comment type="caution">
    <text evidence="14">The sequence shown here is derived from an EMBL/GenBank/DDBJ whole genome shotgun (WGS) entry which is preliminary data.</text>
</comment>
<keyword evidence="15" id="KW-1185">Reference proteome</keyword>
<keyword evidence="9 11" id="KW-0170">Cobalt</keyword>
<accession>A0A0A3IA06</accession>
<dbReference type="CDD" id="cd02888">
    <property type="entry name" value="RNR_II_dimer"/>
    <property type="match status" value="1"/>
</dbReference>
<name>A0A0A3IA06_9BACI</name>
<feature type="domain" description="Ribonucleotide reductase large subunit N-terminal" evidence="12">
    <location>
        <begin position="128"/>
        <end position="179"/>
    </location>
</feature>
<dbReference type="InterPro" id="IPR000788">
    <property type="entry name" value="RNR_lg_C"/>
</dbReference>
<dbReference type="Gene3D" id="3.20.70.20">
    <property type="match status" value="1"/>
</dbReference>
<keyword evidence="7" id="KW-0215">Deoxyribonucleotide synthesis</keyword>
<dbReference type="GO" id="GO:0031419">
    <property type="term" value="F:cobalamin binding"/>
    <property type="evidence" value="ECO:0007669"/>
    <property type="project" value="UniProtKB-KW"/>
</dbReference>
<dbReference type="InterPro" id="IPR013509">
    <property type="entry name" value="RNR_lsu_N"/>
</dbReference>
<comment type="catalytic activity">
    <reaction evidence="10 11">
        <text>a 2'-deoxyribonucleoside 5'-diphosphate + [thioredoxin]-disulfide + H2O = a ribonucleoside 5'-diphosphate + [thioredoxin]-dithiol</text>
        <dbReference type="Rhea" id="RHEA:23252"/>
        <dbReference type="Rhea" id="RHEA-COMP:10698"/>
        <dbReference type="Rhea" id="RHEA-COMP:10700"/>
        <dbReference type="ChEBI" id="CHEBI:15377"/>
        <dbReference type="ChEBI" id="CHEBI:29950"/>
        <dbReference type="ChEBI" id="CHEBI:50058"/>
        <dbReference type="ChEBI" id="CHEBI:57930"/>
        <dbReference type="ChEBI" id="CHEBI:73316"/>
        <dbReference type="EC" id="1.17.4.1"/>
    </reaction>
</comment>
<evidence type="ECO:0000313" key="15">
    <source>
        <dbReference type="Proteomes" id="UP000030437"/>
    </source>
</evidence>
<dbReference type="Proteomes" id="UP000030437">
    <property type="component" value="Unassembled WGS sequence"/>
</dbReference>
<evidence type="ECO:0000313" key="14">
    <source>
        <dbReference type="EMBL" id="KGR81596.1"/>
    </source>
</evidence>
<evidence type="ECO:0000256" key="10">
    <source>
        <dbReference type="ARBA" id="ARBA00047754"/>
    </source>
</evidence>
<keyword evidence="4 11" id="KW-0237">DNA synthesis</keyword>
<evidence type="ECO:0000259" key="12">
    <source>
        <dbReference type="Pfam" id="PF00317"/>
    </source>
</evidence>
<evidence type="ECO:0000256" key="4">
    <source>
        <dbReference type="ARBA" id="ARBA00022634"/>
    </source>
</evidence>
<dbReference type="EMBL" id="JPVP01000060">
    <property type="protein sequence ID" value="KGR81596.1"/>
    <property type="molecule type" value="Genomic_DNA"/>
</dbReference>
<keyword evidence="8" id="KW-1015">Disulfide bond</keyword>
<dbReference type="OrthoDB" id="9762933at2"/>
<dbReference type="eggNOG" id="COG0209">
    <property type="taxonomic scope" value="Bacteria"/>
</dbReference>
<evidence type="ECO:0000256" key="7">
    <source>
        <dbReference type="ARBA" id="ARBA00023116"/>
    </source>
</evidence>
<dbReference type="PANTHER" id="PTHR43371:SF1">
    <property type="entry name" value="RIBONUCLEOSIDE-DIPHOSPHATE REDUCTASE"/>
    <property type="match status" value="1"/>
</dbReference>
<evidence type="ECO:0000256" key="11">
    <source>
        <dbReference type="RuleBase" id="RU364064"/>
    </source>
</evidence>
<dbReference type="SUPFAM" id="SSF51998">
    <property type="entry name" value="PFL-like glycyl radical enzymes"/>
    <property type="match status" value="1"/>
</dbReference>
<comment type="cofactor">
    <cofactor evidence="1 11">
        <name>adenosylcob(III)alamin</name>
        <dbReference type="ChEBI" id="CHEBI:18408"/>
    </cofactor>
</comment>
<reference evidence="14 15" key="1">
    <citation type="submission" date="2014-02" db="EMBL/GenBank/DDBJ databases">
        <title>Draft genome sequence of Lysinibacillus odysseyi NBRC 100172.</title>
        <authorList>
            <person name="Zhang F."/>
            <person name="Wang G."/>
            <person name="Zhang L."/>
        </authorList>
    </citation>
    <scope>NUCLEOTIDE SEQUENCE [LARGE SCALE GENOMIC DNA]</scope>
    <source>
        <strain evidence="14 15">NBRC 100172</strain>
    </source>
</reference>
<organism evidence="14 15">
    <name type="scientific">Lysinibacillus odysseyi 34hs-1 = NBRC 100172</name>
    <dbReference type="NCBI Taxonomy" id="1220589"/>
    <lineage>
        <taxon>Bacteria</taxon>
        <taxon>Bacillati</taxon>
        <taxon>Bacillota</taxon>
        <taxon>Bacilli</taxon>
        <taxon>Bacillales</taxon>
        <taxon>Bacillaceae</taxon>
        <taxon>Lysinibacillus</taxon>
    </lineage>
</organism>
<dbReference type="PANTHER" id="PTHR43371">
    <property type="entry name" value="VITAMIN B12-DEPENDENT RIBONUCLEOTIDE REDUCTASE"/>
    <property type="match status" value="1"/>
</dbReference>
<gene>
    <name evidence="14" type="ORF">CD32_19775</name>
</gene>
<dbReference type="InterPro" id="IPR050862">
    <property type="entry name" value="RdRp_reductase_class-2"/>
</dbReference>
<dbReference type="AlphaFoldDB" id="A0A0A3IA06"/>
<dbReference type="GO" id="GO:0004748">
    <property type="term" value="F:ribonucleoside-diphosphate reductase activity, thioredoxin disulfide as acceptor"/>
    <property type="evidence" value="ECO:0007669"/>
    <property type="project" value="UniProtKB-EC"/>
</dbReference>
<evidence type="ECO:0000256" key="5">
    <source>
        <dbReference type="ARBA" id="ARBA00022741"/>
    </source>
</evidence>
<comment type="function">
    <text evidence="11">Catalyzes the reduction of ribonucleotides to deoxyribonucleotides. May function to provide a pool of deoxyribonucleotide precursors for DNA repair during oxygen limitation and/or for immediate growth after restoration of oxygen.</text>
</comment>
<comment type="similarity">
    <text evidence="2 11">Belongs to the ribonucleoside diphosphate reductase class-2 family.</text>
</comment>